<comment type="subcellular location">
    <subcellularLocation>
        <location evidence="1">Endomembrane system</location>
        <topology evidence="1">Multi-pass membrane protein</topology>
    </subcellularLocation>
</comment>
<protein>
    <recommendedName>
        <fullName evidence="6">HTTM-like domain-containing protein</fullName>
    </recommendedName>
</protein>
<organism evidence="7">
    <name type="scientific">marine metagenome</name>
    <dbReference type="NCBI Taxonomy" id="408172"/>
    <lineage>
        <taxon>unclassified sequences</taxon>
        <taxon>metagenomes</taxon>
        <taxon>ecological metagenomes</taxon>
    </lineage>
</organism>
<evidence type="ECO:0000256" key="3">
    <source>
        <dbReference type="ARBA" id="ARBA00022989"/>
    </source>
</evidence>
<dbReference type="InterPro" id="IPR052964">
    <property type="entry name" value="Sporulation_signal_mat"/>
</dbReference>
<dbReference type="AlphaFoldDB" id="A0A382BT59"/>
<evidence type="ECO:0000256" key="1">
    <source>
        <dbReference type="ARBA" id="ARBA00004127"/>
    </source>
</evidence>
<dbReference type="GO" id="GO:0012505">
    <property type="term" value="C:endomembrane system"/>
    <property type="evidence" value="ECO:0007669"/>
    <property type="project" value="UniProtKB-SubCell"/>
</dbReference>
<dbReference type="SMART" id="SM00752">
    <property type="entry name" value="HTTM"/>
    <property type="match status" value="1"/>
</dbReference>
<reference evidence="7" key="1">
    <citation type="submission" date="2018-05" db="EMBL/GenBank/DDBJ databases">
        <authorList>
            <person name="Lanie J.A."/>
            <person name="Ng W.-L."/>
            <person name="Kazmierczak K.M."/>
            <person name="Andrzejewski T.M."/>
            <person name="Davidsen T.M."/>
            <person name="Wayne K.J."/>
            <person name="Tettelin H."/>
            <person name="Glass J.I."/>
            <person name="Rusch D."/>
            <person name="Podicherti R."/>
            <person name="Tsui H.-C.T."/>
            <person name="Winkler M.E."/>
        </authorList>
    </citation>
    <scope>NUCLEOTIDE SEQUENCE</scope>
</reference>
<feature type="transmembrane region" description="Helical" evidence="5">
    <location>
        <begin position="235"/>
        <end position="252"/>
    </location>
</feature>
<feature type="transmembrane region" description="Helical" evidence="5">
    <location>
        <begin position="21"/>
        <end position="37"/>
    </location>
</feature>
<dbReference type="PANTHER" id="PTHR39535:SF2">
    <property type="entry name" value="HTTM DOMAIN-CONTAINING PROTEIN"/>
    <property type="match status" value="1"/>
</dbReference>
<gene>
    <name evidence="7" type="ORF">METZ01_LOCUS169653</name>
</gene>
<accession>A0A382BT59</accession>
<proteinExistence type="predicted"/>
<keyword evidence="4 5" id="KW-0472">Membrane</keyword>
<dbReference type="GO" id="GO:0015035">
    <property type="term" value="F:protein-disulfide reductase activity"/>
    <property type="evidence" value="ECO:0007669"/>
    <property type="project" value="InterPro"/>
</dbReference>
<dbReference type="InterPro" id="IPR011020">
    <property type="entry name" value="HTTM-like"/>
</dbReference>
<evidence type="ECO:0000259" key="6">
    <source>
        <dbReference type="SMART" id="SM00752"/>
    </source>
</evidence>
<evidence type="ECO:0000256" key="5">
    <source>
        <dbReference type="SAM" id="Phobius"/>
    </source>
</evidence>
<feature type="domain" description="HTTM-like" evidence="6">
    <location>
        <begin position="12"/>
        <end position="296"/>
    </location>
</feature>
<feature type="transmembrane region" description="Helical" evidence="5">
    <location>
        <begin position="171"/>
        <end position="190"/>
    </location>
</feature>
<dbReference type="Pfam" id="PF04134">
    <property type="entry name" value="DCC1-like"/>
    <property type="match status" value="1"/>
</dbReference>
<name>A0A382BT59_9ZZZZ</name>
<evidence type="ECO:0000256" key="2">
    <source>
        <dbReference type="ARBA" id="ARBA00022692"/>
    </source>
</evidence>
<evidence type="ECO:0000256" key="4">
    <source>
        <dbReference type="ARBA" id="ARBA00023136"/>
    </source>
</evidence>
<keyword evidence="3 5" id="KW-1133">Transmembrane helix</keyword>
<dbReference type="PANTHER" id="PTHR39535">
    <property type="entry name" value="SPORULATION-DELAYING PROTEIN SDPB"/>
    <property type="match status" value="1"/>
</dbReference>
<feature type="transmembrane region" description="Helical" evidence="5">
    <location>
        <begin position="264"/>
        <end position="291"/>
    </location>
</feature>
<dbReference type="InterPro" id="IPR007263">
    <property type="entry name" value="DCC1-like"/>
</dbReference>
<evidence type="ECO:0000313" key="7">
    <source>
        <dbReference type="EMBL" id="SVB16799.1"/>
    </source>
</evidence>
<sequence length="620" mass="71102">MKKDIREIITTTLSIDLRSLAVLRIGLGLLILADLLIRGGDLSVWLSDDGVLPRDTVIDMSTLLFVWIPSGRWSLYFVSGSWFWSLLLFGLAGLAAIALILGFRTRWATLLSFVLLASLHNRAPMLFQLGDKLLLLLVFWSLFLPLGARLSMDAALVHPDQQPSRPIPNRYVSIATAAILLQAMAVYFFGACLKNSEWYQDGTAIYYALQLDDMATGFAHLWRDQHWLTVPLTRYVWWLELIGPLLIFSPWLRVPLRLLMMFAFISMQVGFIFNLHIGLFPLISILSILLFTPAETWDALEQRFWPSAGAGWQMYYDQDCSFCLKMCWLLKTFLGLKQTPITPAQSDPEIAEILERGFSWVVVTPEGERLTKWSAMVGVFSASPWLKWLAPVLAWPTRLGNKMYDWVAAHRGEFGRWFTLLLPWRKSAPLPGLTWQIFAGGFLIYILAYNVSTIPNWRKYTGHLSNAYLRVLRLDQKWSMFAPYPRRSDVYLVVPGILASGKIVDVYHATPAQPNFAKPEFLFDAKFKNYRWRKYTGHLGEKRYHRFLSSYGGYLCRRYNSAFGTEDPLTDFIVYRMVERTPAPGQTSRVKRNQIWRHWCVEQGPDKVTPALKAAGLIES</sequence>
<feature type="transmembrane region" description="Helical" evidence="5">
    <location>
        <begin position="433"/>
        <end position="451"/>
    </location>
</feature>
<keyword evidence="2 5" id="KW-0812">Transmembrane</keyword>
<feature type="transmembrane region" description="Helical" evidence="5">
    <location>
        <begin position="133"/>
        <end position="150"/>
    </location>
</feature>
<feature type="transmembrane region" description="Helical" evidence="5">
    <location>
        <begin position="82"/>
        <end position="103"/>
    </location>
</feature>
<dbReference type="EMBL" id="UINC01031171">
    <property type="protein sequence ID" value="SVB16799.1"/>
    <property type="molecule type" value="Genomic_DNA"/>
</dbReference>